<organism evidence="1 2">
    <name type="scientific">Vibrio cholerae</name>
    <dbReference type="NCBI Taxonomy" id="666"/>
    <lineage>
        <taxon>Bacteria</taxon>
        <taxon>Pseudomonadati</taxon>
        <taxon>Pseudomonadota</taxon>
        <taxon>Gammaproteobacteria</taxon>
        <taxon>Vibrionales</taxon>
        <taxon>Vibrionaceae</taxon>
        <taxon>Vibrio</taxon>
    </lineage>
</organism>
<gene>
    <name evidence="1" type="ORF">ERS013200_04259</name>
</gene>
<dbReference type="Proteomes" id="UP000041770">
    <property type="component" value="Unassembled WGS sequence"/>
</dbReference>
<accession>A0A656AXF9</accession>
<dbReference type="AlphaFoldDB" id="A0A656AXF9"/>
<name>A0A656AXF9_VIBCL</name>
<evidence type="ECO:0000313" key="2">
    <source>
        <dbReference type="Proteomes" id="UP000041770"/>
    </source>
</evidence>
<sequence>MPPFHNELAERLVAYRSLVVLIEIHHDGFRLLFNRWQVSGDQRHCQNHSPIHVKGCWSLHYSVHYPAPSMKQPILYLVVSLNLLNELVETNLTIQKQACALTLIADRMNELRLLQKHFSGDFLHITKCVKQLCHVVTNLHVLPPRHRIALQAQDHRPSEGRLPYA</sequence>
<evidence type="ECO:0000313" key="1">
    <source>
        <dbReference type="EMBL" id="CSD48257.1"/>
    </source>
</evidence>
<reference evidence="1 2" key="1">
    <citation type="submission" date="2015-07" db="EMBL/GenBank/DDBJ databases">
        <authorList>
            <consortium name="Pathogen Informatics"/>
        </authorList>
    </citation>
    <scope>NUCLEOTIDE SEQUENCE [LARGE SCALE GENOMIC DNA]</scope>
    <source>
        <strain evidence="1 2">A316</strain>
    </source>
</reference>
<protein>
    <submittedName>
        <fullName evidence="1">Uncharacterized protein</fullName>
    </submittedName>
</protein>
<dbReference type="EMBL" id="CWQY01000107">
    <property type="protein sequence ID" value="CSD48257.1"/>
    <property type="molecule type" value="Genomic_DNA"/>
</dbReference>
<proteinExistence type="predicted"/>